<feature type="compositionally biased region" description="Basic and acidic residues" evidence="1">
    <location>
        <begin position="187"/>
        <end position="213"/>
    </location>
</feature>
<dbReference type="AlphaFoldDB" id="A0A1X0P252"/>
<feature type="compositionally biased region" description="Basic and acidic residues" evidence="1">
    <location>
        <begin position="256"/>
        <end position="272"/>
    </location>
</feature>
<evidence type="ECO:0000256" key="1">
    <source>
        <dbReference type="SAM" id="MobiDB-lite"/>
    </source>
</evidence>
<dbReference type="VEuPathDB" id="TriTrypDB:TM35_000073550"/>
<name>A0A1X0P252_9TRYP</name>
<dbReference type="RefSeq" id="XP_028884997.1">
    <property type="nucleotide sequence ID" value="XM_029023801.1"/>
</dbReference>
<feature type="compositionally biased region" description="Low complexity" evidence="1">
    <location>
        <begin position="233"/>
        <end position="242"/>
    </location>
</feature>
<dbReference type="Proteomes" id="UP000192257">
    <property type="component" value="Unassembled WGS sequence"/>
</dbReference>
<evidence type="ECO:0000313" key="2">
    <source>
        <dbReference type="EMBL" id="ORC90931.1"/>
    </source>
</evidence>
<sequence>MYKGQDWGIMSSGRNNSTHTSTLQQPVRSHRGGYLRCPFSIQSDLAAMAERHAGSAFHSNNKARAIRRTETAQSNYTQRREGEEDDSDDNGRPWSRAGVGAHTLTAKERRAQQEEAERIYGLNNNNNNNNTEEYINTNTIGDGNSGVSAMSASHTSASDGLPVALAAWEKSALQRVVPRGAHRRNGKHMEVSENKRDEKGVGFRSKERQTNKDEQEDVQDTKYASNKRKRDNNNNNNNNNNNKGHGISTAVQTQRKSCEDEREQKVQKREDNESTTPKTIVEQPRQEIKKPMNKLQRFDEMRNAALFGKKKGSKR</sequence>
<feature type="region of interest" description="Disordered" evidence="1">
    <location>
        <begin position="54"/>
        <end position="112"/>
    </location>
</feature>
<keyword evidence="3" id="KW-1185">Reference proteome</keyword>
<comment type="caution">
    <text evidence="2">The sequence shown here is derived from an EMBL/GenBank/DDBJ whole genome shotgun (WGS) entry which is preliminary data.</text>
</comment>
<feature type="compositionally biased region" description="Polar residues" evidence="1">
    <location>
        <begin position="12"/>
        <end position="27"/>
    </location>
</feature>
<accession>A0A1X0P252</accession>
<organism evidence="2 3">
    <name type="scientific">Trypanosoma theileri</name>
    <dbReference type="NCBI Taxonomy" id="67003"/>
    <lineage>
        <taxon>Eukaryota</taxon>
        <taxon>Discoba</taxon>
        <taxon>Euglenozoa</taxon>
        <taxon>Kinetoplastea</taxon>
        <taxon>Metakinetoplastina</taxon>
        <taxon>Trypanosomatida</taxon>
        <taxon>Trypanosomatidae</taxon>
        <taxon>Trypanosoma</taxon>
    </lineage>
</organism>
<feature type="region of interest" description="Disordered" evidence="1">
    <location>
        <begin position="1"/>
        <end position="29"/>
    </location>
</feature>
<dbReference type="GeneID" id="39983581"/>
<protein>
    <submittedName>
        <fullName evidence="2">Uncharacterized protein</fullName>
    </submittedName>
</protein>
<reference evidence="2 3" key="1">
    <citation type="submission" date="2017-03" db="EMBL/GenBank/DDBJ databases">
        <title>An alternative strategy for trypanosome survival in the mammalian bloodstream revealed through genome and transcriptome analysis of the ubiquitous bovine parasite Trypanosoma (Megatrypanum) theileri.</title>
        <authorList>
            <person name="Kelly S."/>
            <person name="Ivens A."/>
            <person name="Mott A."/>
            <person name="O'Neill E."/>
            <person name="Emms D."/>
            <person name="Macleod O."/>
            <person name="Voorheis P."/>
            <person name="Matthews J."/>
            <person name="Matthews K."/>
            <person name="Carrington M."/>
        </authorList>
    </citation>
    <scope>NUCLEOTIDE SEQUENCE [LARGE SCALE GENOMIC DNA]</scope>
    <source>
        <strain evidence="2">Edinburgh</strain>
    </source>
</reference>
<proteinExistence type="predicted"/>
<dbReference type="OrthoDB" id="273582at2759"/>
<feature type="region of interest" description="Disordered" evidence="1">
    <location>
        <begin position="176"/>
        <end position="291"/>
    </location>
</feature>
<gene>
    <name evidence="2" type="ORF">TM35_000073550</name>
</gene>
<evidence type="ECO:0000313" key="3">
    <source>
        <dbReference type="Proteomes" id="UP000192257"/>
    </source>
</evidence>
<dbReference type="EMBL" id="NBCO01000007">
    <property type="protein sequence ID" value="ORC90931.1"/>
    <property type="molecule type" value="Genomic_DNA"/>
</dbReference>